<feature type="region of interest" description="Disordered" evidence="1">
    <location>
        <begin position="528"/>
        <end position="590"/>
    </location>
</feature>
<feature type="compositionally biased region" description="Polar residues" evidence="1">
    <location>
        <begin position="20"/>
        <end position="39"/>
    </location>
</feature>
<feature type="region of interest" description="Disordered" evidence="1">
    <location>
        <begin position="1173"/>
        <end position="1253"/>
    </location>
</feature>
<feature type="compositionally biased region" description="Polar residues" evidence="1">
    <location>
        <begin position="652"/>
        <end position="670"/>
    </location>
</feature>
<proteinExistence type="predicted"/>
<reference evidence="2 3" key="1">
    <citation type="submission" date="2016-05" db="EMBL/GenBank/DDBJ databases">
        <title>Genome sequencing of Trichophyton rubrum CMCC(F)T1i isolated from hair.</title>
        <authorList>
            <person name="Zhan P."/>
            <person name="Tao Y."/>
            <person name="Liu W."/>
        </authorList>
    </citation>
    <scope>NUCLEOTIDE SEQUENCE [LARGE SCALE GENOMIC DNA]</scope>
    <source>
        <strain evidence="3">CMCC(F)T1i</strain>
    </source>
</reference>
<feature type="region of interest" description="Disordered" evidence="1">
    <location>
        <begin position="1456"/>
        <end position="1489"/>
    </location>
</feature>
<evidence type="ECO:0000313" key="2">
    <source>
        <dbReference type="EMBL" id="OAL65361.1"/>
    </source>
</evidence>
<feature type="region of interest" description="Disordered" evidence="1">
    <location>
        <begin position="1286"/>
        <end position="1334"/>
    </location>
</feature>
<dbReference type="Proteomes" id="UP000243015">
    <property type="component" value="Unassembled WGS sequence"/>
</dbReference>
<protein>
    <submittedName>
        <fullName evidence="2">Uncharacterized protein</fullName>
    </submittedName>
</protein>
<dbReference type="VEuPathDB" id="FungiDB:TERG_11879"/>
<feature type="compositionally biased region" description="Polar residues" evidence="1">
    <location>
        <begin position="913"/>
        <end position="926"/>
    </location>
</feature>
<feature type="compositionally biased region" description="Polar residues" evidence="1">
    <location>
        <begin position="1286"/>
        <end position="1303"/>
    </location>
</feature>
<feature type="compositionally biased region" description="Basic and acidic residues" evidence="1">
    <location>
        <begin position="243"/>
        <end position="262"/>
    </location>
</feature>
<feature type="compositionally biased region" description="Acidic residues" evidence="1">
    <location>
        <begin position="57"/>
        <end position="70"/>
    </location>
</feature>
<feature type="compositionally biased region" description="Basic and acidic residues" evidence="1">
    <location>
        <begin position="191"/>
        <end position="202"/>
    </location>
</feature>
<evidence type="ECO:0000256" key="1">
    <source>
        <dbReference type="SAM" id="MobiDB-lite"/>
    </source>
</evidence>
<feature type="region of interest" description="Disordered" evidence="1">
    <location>
        <begin position="632"/>
        <end position="692"/>
    </location>
</feature>
<feature type="region of interest" description="Disordered" evidence="1">
    <location>
        <begin position="725"/>
        <end position="817"/>
    </location>
</feature>
<organism evidence="2 3">
    <name type="scientific">Trichophyton rubrum</name>
    <name type="common">Athlete's foot fungus</name>
    <name type="synonym">Epidermophyton rubrum</name>
    <dbReference type="NCBI Taxonomy" id="5551"/>
    <lineage>
        <taxon>Eukaryota</taxon>
        <taxon>Fungi</taxon>
        <taxon>Dikarya</taxon>
        <taxon>Ascomycota</taxon>
        <taxon>Pezizomycotina</taxon>
        <taxon>Eurotiomycetes</taxon>
        <taxon>Eurotiomycetidae</taxon>
        <taxon>Onygenales</taxon>
        <taxon>Arthrodermataceae</taxon>
        <taxon>Trichophyton</taxon>
    </lineage>
</organism>
<feature type="compositionally biased region" description="Polar residues" evidence="1">
    <location>
        <begin position="961"/>
        <end position="973"/>
    </location>
</feature>
<feature type="compositionally biased region" description="Polar residues" evidence="1">
    <location>
        <begin position="1180"/>
        <end position="1201"/>
    </location>
</feature>
<feature type="region of interest" description="Disordered" evidence="1">
    <location>
        <begin position="1046"/>
        <end position="1161"/>
    </location>
</feature>
<accession>A0A178EZ07</accession>
<feature type="compositionally biased region" description="Polar residues" evidence="1">
    <location>
        <begin position="763"/>
        <end position="772"/>
    </location>
</feature>
<feature type="region of interest" description="Disordered" evidence="1">
    <location>
        <begin position="898"/>
        <end position="999"/>
    </location>
</feature>
<feature type="compositionally biased region" description="Pro residues" evidence="1">
    <location>
        <begin position="930"/>
        <end position="940"/>
    </location>
</feature>
<feature type="compositionally biased region" description="Polar residues" evidence="1">
    <location>
        <begin position="280"/>
        <end position="297"/>
    </location>
</feature>
<feature type="compositionally biased region" description="Polar residues" evidence="1">
    <location>
        <begin position="1219"/>
        <end position="1244"/>
    </location>
</feature>
<gene>
    <name evidence="2" type="ORF">A7C99_2457</name>
</gene>
<comment type="caution">
    <text evidence="2">The sequence shown here is derived from an EMBL/GenBank/DDBJ whole genome shotgun (WGS) entry which is preliminary data.</text>
</comment>
<feature type="compositionally biased region" description="Low complexity" evidence="1">
    <location>
        <begin position="298"/>
        <end position="308"/>
    </location>
</feature>
<sequence length="1489" mass="159353">MSGYQPTYVPGDRSPAGGQQPESPWSTAQTLDLKTNVNRQKTKRWVNAKQYSYAGDEWGDSEDEDEEDQPDSSTGGATGNTQSPNIVRPADIYKRLAEERGSTRSGSSVGAAGTPSASTVQDTAAATGTEASTPAGPDGGKTGAIPLPNDTAEPPIGQLPEVRRLSGFEGFMDSGDKAGTTTSTHALAGEPAEKVPTIREEHVGDDEPSSNFTHTAHTDPTKSISAEGEHSPSSGLDCPDAVDAGHSDIETHTPSLRERNTVSEDDSSGPHIAGLDVSPLSMSKRSSIDPNTLPNTATETTEQQTEPPVQEHDESSQVQKSAQKADIPSPTSGEEPKQYAYTQLQDNHPSPHGMDHPHTTISIPTYEQQQQQPQRQLKKKFSWEVDSEESDKEQALSPLSPVSATLTPGALVINKQPTGSSGIEAATSAPVPGSLAAESPQDTTPVETQEKETELLPKTQSQSPPPPTTVQPGASSMSNQKAPEFREITSIPQPAQRIAAFNNARDVYANTDSGLDGWIKNVAETGHPDNAETIQRNGIAPTDPNATHRPIPSQGKFPKLPSLGNISLPSRHHDGSGPGHGHTRQSSGVQLGGMMNTQHVQAKGKDLLHSAGVLGGKAGDAAKGLFAKGRSKFRHSGSADKGQIVPPASPPMSHNSVQSEFESSRLSIGSQYQNQHQHQQQPQQQQQQQQQSLTIPETIPRVKSLKFDSQPFSVSFMGEVAHIMSKSNGDEKRPRDSKRYSGRGLALITEERPVSHTPESSEPHVQTDVPNNQPMPVPDQPMQSPGIPEINLPTSTPNIEPVSATTSDRGSGESGVVSVLADEKDIEKGRLSFAVSEVDVKPTRESSVISSADTLDDSKKIEAEIIVTNGNQEHNLPPDTTEQQRGLGLRKFSFELEPEISPPKDSPPLIDHQQGSSTPQNTNWQSEYKFPPPGTVPPLPVTDVSNSLPSNLIHPAHARTWAQTDQRSVSPLPSTHARTDTNGSGISIQAPGVATHHVHDQQANDRNANCYYSQVGAGCPDPGVYHPPDEQKKRRSSLGFTGIMSKVNLGRSKGQPADRPSSPALKKSSKMFKTLKFDLLHGKNKNNNSPTSEKSAVTTAHTHAASNARQFQSVGNRDAVQRNTPSALSNHNNTVNGSVHHLNSGVYDEPSPPMSNRPFLPETVLSPARALSPDRAFSPSRAQTPAPSANVNQRISNTSTAEEGPRQAPGNRPTRFYKSVNSVTSRMAGPSNTPPMSRQPSPTKEFSEGHGGKVVGEPTGLFSSAVPPGSSFVSNNQVIITPPLSQAMYSPTGSEQTTKSPTHSPHIKDLHFRSRSPLSRPPDTAASPSLAPDTQDLTQRLGTFHTSVPHTPRVGDQETPWTITLPQDEKHQNPQIPSGTSQYVMSTTASPGLRHVSSPQPISPPKGSINGSYSYFETRPTPASNSNSTVPSGVASNGARIPEQTRLVHVASMEPVELPTNDDSSEEIVMSSTSYPGQEWQPAYLGQWD</sequence>
<feature type="compositionally biased region" description="Polar residues" evidence="1">
    <location>
        <begin position="1107"/>
        <end position="1137"/>
    </location>
</feature>
<feature type="compositionally biased region" description="Polar residues" evidence="1">
    <location>
        <begin position="792"/>
        <end position="809"/>
    </location>
</feature>
<feature type="region of interest" description="Disordered" evidence="1">
    <location>
        <begin position="1"/>
        <end position="487"/>
    </location>
</feature>
<feature type="compositionally biased region" description="Polar residues" evidence="1">
    <location>
        <begin position="115"/>
        <end position="132"/>
    </location>
</feature>
<feature type="compositionally biased region" description="Low complexity" evidence="1">
    <location>
        <begin position="671"/>
        <end position="691"/>
    </location>
</feature>
<feature type="compositionally biased region" description="Polar residues" evidence="1">
    <location>
        <begin position="1085"/>
        <end position="1097"/>
    </location>
</feature>
<evidence type="ECO:0000313" key="3">
    <source>
        <dbReference type="Proteomes" id="UP000243015"/>
    </source>
</evidence>
<feature type="compositionally biased region" description="Basic and acidic residues" evidence="1">
    <location>
        <begin position="91"/>
        <end position="102"/>
    </location>
</feature>
<feature type="compositionally biased region" description="Basic and acidic residues" evidence="1">
    <location>
        <begin position="749"/>
        <end position="762"/>
    </location>
</feature>
<dbReference type="EMBL" id="LHPM01000013">
    <property type="protein sequence ID" value="OAL65361.1"/>
    <property type="molecule type" value="Genomic_DNA"/>
</dbReference>
<name>A0A178EZ07_TRIRU</name>
<feature type="compositionally biased region" description="Basic and acidic residues" evidence="1">
    <location>
        <begin position="728"/>
        <end position="739"/>
    </location>
</feature>